<evidence type="ECO:0000313" key="3">
    <source>
        <dbReference type="EMBL" id="HIS94062.1"/>
    </source>
</evidence>
<reference evidence="3" key="2">
    <citation type="journal article" date="2021" name="PeerJ">
        <title>Extensive microbial diversity within the chicken gut microbiome revealed by metagenomics and culture.</title>
        <authorList>
            <person name="Gilroy R."/>
            <person name="Ravi A."/>
            <person name="Getino M."/>
            <person name="Pursley I."/>
            <person name="Horton D.L."/>
            <person name="Alikhan N.F."/>
            <person name="Baker D."/>
            <person name="Gharbi K."/>
            <person name="Hall N."/>
            <person name="Watson M."/>
            <person name="Adriaenssens E.M."/>
            <person name="Foster-Nyarko E."/>
            <person name="Jarju S."/>
            <person name="Secka A."/>
            <person name="Antonio M."/>
            <person name="Oren A."/>
            <person name="Chaudhuri R.R."/>
            <person name="La Ragione R."/>
            <person name="Hildebrand F."/>
            <person name="Pallen M.J."/>
        </authorList>
    </citation>
    <scope>NUCLEOTIDE SEQUENCE</scope>
    <source>
        <strain evidence="3">13766</strain>
    </source>
</reference>
<dbReference type="GO" id="GO:0005506">
    <property type="term" value="F:iron ion binding"/>
    <property type="evidence" value="ECO:0007669"/>
    <property type="project" value="InterPro"/>
</dbReference>
<dbReference type="Proteomes" id="UP000824140">
    <property type="component" value="Unassembled WGS sequence"/>
</dbReference>
<accession>A0A9D1K7S7</accession>
<protein>
    <submittedName>
        <fullName evidence="3">Rubredoxin</fullName>
    </submittedName>
</protein>
<dbReference type="SUPFAM" id="SSF57802">
    <property type="entry name" value="Rubredoxin-like"/>
    <property type="match status" value="1"/>
</dbReference>
<gene>
    <name evidence="3" type="ORF">IAA84_13705</name>
</gene>
<organism evidence="3 4">
    <name type="scientific">Candidatus Alectryocaccomicrobium excrementavium</name>
    <dbReference type="NCBI Taxonomy" id="2840668"/>
    <lineage>
        <taxon>Bacteria</taxon>
        <taxon>Bacillati</taxon>
        <taxon>Bacillota</taxon>
        <taxon>Clostridia</taxon>
        <taxon>Candidatus Alectryocaccomicrobium</taxon>
    </lineage>
</organism>
<evidence type="ECO:0000313" key="4">
    <source>
        <dbReference type="Proteomes" id="UP000824140"/>
    </source>
</evidence>
<name>A0A9D1K7S7_9FIRM</name>
<dbReference type="EMBL" id="DVJN01000267">
    <property type="protein sequence ID" value="HIS94062.1"/>
    <property type="molecule type" value="Genomic_DNA"/>
</dbReference>
<sequence>MKKWVCKVCGYVYEGETPPDECPICGVGPDEFEEVTE</sequence>
<dbReference type="AlphaFoldDB" id="A0A9D1K7S7"/>
<feature type="domain" description="Rubredoxin-like" evidence="2">
    <location>
        <begin position="1"/>
        <end position="35"/>
    </location>
</feature>
<dbReference type="PROSITE" id="PS50903">
    <property type="entry name" value="RUBREDOXIN_LIKE"/>
    <property type="match status" value="1"/>
</dbReference>
<dbReference type="Gene3D" id="2.20.28.10">
    <property type="match status" value="1"/>
</dbReference>
<proteinExistence type="predicted"/>
<comment type="caution">
    <text evidence="3">The sequence shown here is derived from an EMBL/GenBank/DDBJ whole genome shotgun (WGS) entry which is preliminary data.</text>
</comment>
<comment type="cofactor">
    <cofactor evidence="1">
        <name>Fe(3+)</name>
        <dbReference type="ChEBI" id="CHEBI:29034"/>
    </cofactor>
</comment>
<evidence type="ECO:0000256" key="1">
    <source>
        <dbReference type="ARBA" id="ARBA00001965"/>
    </source>
</evidence>
<dbReference type="Pfam" id="PF21349">
    <property type="entry name" value="RUBY_RBDX"/>
    <property type="match status" value="1"/>
</dbReference>
<dbReference type="InterPro" id="IPR048574">
    <property type="entry name" value="RUBY_RBDX"/>
</dbReference>
<evidence type="ECO:0000259" key="2">
    <source>
        <dbReference type="PROSITE" id="PS50903"/>
    </source>
</evidence>
<dbReference type="InterPro" id="IPR024934">
    <property type="entry name" value="Rubredoxin-like_dom"/>
</dbReference>
<reference evidence="3" key="1">
    <citation type="submission" date="2020-10" db="EMBL/GenBank/DDBJ databases">
        <authorList>
            <person name="Gilroy R."/>
        </authorList>
    </citation>
    <scope>NUCLEOTIDE SEQUENCE</scope>
    <source>
        <strain evidence="3">13766</strain>
    </source>
</reference>